<name>A0A1B0AHZ6_GLOPL</name>
<reference evidence="1" key="2">
    <citation type="submission" date="2020-05" db="UniProtKB">
        <authorList>
            <consortium name="EnsemblMetazoa"/>
        </authorList>
    </citation>
    <scope>IDENTIFICATION</scope>
    <source>
        <strain evidence="1">IAEA</strain>
    </source>
</reference>
<dbReference type="VEuPathDB" id="VectorBase:GPAI046449"/>
<sequence>MFEGFNDYEEILMLLGAGRLITKSKVVVRLSTKENIVTAVVRKRIDRNLIVSSDVDFTKPNSIKDNLEFDQSLVEQSDIKDHINDIRISDSKENHIEDQTTIEKTCLAMKNHVSF</sequence>
<dbReference type="EnsemblMetazoa" id="GPAI046449-RA">
    <property type="protein sequence ID" value="GPAI046449-PA"/>
    <property type="gene ID" value="GPAI046449"/>
</dbReference>
<dbReference type="Proteomes" id="UP000092445">
    <property type="component" value="Unassembled WGS sequence"/>
</dbReference>
<accession>A0A1B0AHZ6</accession>
<proteinExistence type="predicted"/>
<dbReference type="AlphaFoldDB" id="A0A1B0AHZ6"/>
<evidence type="ECO:0000313" key="1">
    <source>
        <dbReference type="EnsemblMetazoa" id="GPAI046449-PA"/>
    </source>
</evidence>
<reference evidence="2" key="1">
    <citation type="submission" date="2014-03" db="EMBL/GenBank/DDBJ databases">
        <authorList>
            <person name="Aksoy S."/>
            <person name="Warren W."/>
            <person name="Wilson R.K."/>
        </authorList>
    </citation>
    <scope>NUCLEOTIDE SEQUENCE [LARGE SCALE GENOMIC DNA]</scope>
    <source>
        <strain evidence="2">IAEA</strain>
    </source>
</reference>
<organism evidence="1 2">
    <name type="scientific">Glossina pallidipes</name>
    <name type="common">Tsetse fly</name>
    <dbReference type="NCBI Taxonomy" id="7398"/>
    <lineage>
        <taxon>Eukaryota</taxon>
        <taxon>Metazoa</taxon>
        <taxon>Ecdysozoa</taxon>
        <taxon>Arthropoda</taxon>
        <taxon>Hexapoda</taxon>
        <taxon>Insecta</taxon>
        <taxon>Pterygota</taxon>
        <taxon>Neoptera</taxon>
        <taxon>Endopterygota</taxon>
        <taxon>Diptera</taxon>
        <taxon>Brachycera</taxon>
        <taxon>Muscomorpha</taxon>
        <taxon>Hippoboscoidea</taxon>
        <taxon>Glossinidae</taxon>
        <taxon>Glossina</taxon>
    </lineage>
</organism>
<evidence type="ECO:0000313" key="2">
    <source>
        <dbReference type="Proteomes" id="UP000092445"/>
    </source>
</evidence>
<keyword evidence="2" id="KW-1185">Reference proteome</keyword>
<protein>
    <submittedName>
        <fullName evidence="1">Uncharacterized protein</fullName>
    </submittedName>
</protein>